<dbReference type="InterPro" id="IPR002347">
    <property type="entry name" value="SDR_fam"/>
</dbReference>
<dbReference type="Pfam" id="PF00106">
    <property type="entry name" value="adh_short"/>
    <property type="match status" value="2"/>
</dbReference>
<evidence type="ECO:0000313" key="3">
    <source>
        <dbReference type="Proteomes" id="UP001249851"/>
    </source>
</evidence>
<dbReference type="PANTHER" id="PTHR43313">
    <property type="entry name" value="SHORT-CHAIN DEHYDROGENASE/REDUCTASE FAMILY 9C"/>
    <property type="match status" value="1"/>
</dbReference>
<keyword evidence="1" id="KW-0812">Transmembrane</keyword>
<gene>
    <name evidence="2" type="ORF">P5673_002419</name>
</gene>
<keyword evidence="3" id="KW-1185">Reference proteome</keyword>
<dbReference type="PRINTS" id="PR00081">
    <property type="entry name" value="GDHRDH"/>
</dbReference>
<dbReference type="Proteomes" id="UP001249851">
    <property type="component" value="Unassembled WGS sequence"/>
</dbReference>
<dbReference type="GO" id="GO:0008202">
    <property type="term" value="P:steroid metabolic process"/>
    <property type="evidence" value="ECO:0007669"/>
    <property type="project" value="TreeGrafter"/>
</dbReference>
<dbReference type="AlphaFoldDB" id="A0AAD9VFM2"/>
<dbReference type="GO" id="GO:0016491">
    <property type="term" value="F:oxidoreductase activity"/>
    <property type="evidence" value="ECO:0007669"/>
    <property type="project" value="TreeGrafter"/>
</dbReference>
<dbReference type="SUPFAM" id="SSF51735">
    <property type="entry name" value="NAD(P)-binding Rossmann-fold domains"/>
    <property type="match status" value="2"/>
</dbReference>
<evidence type="ECO:0000256" key="1">
    <source>
        <dbReference type="SAM" id="Phobius"/>
    </source>
</evidence>
<protein>
    <submittedName>
        <fullName evidence="2">Retinol dehydrogenase 7</fullName>
    </submittedName>
</protein>
<dbReference type="Gene3D" id="3.40.50.720">
    <property type="entry name" value="NAD(P)-binding Rossmann-like Domain"/>
    <property type="match status" value="2"/>
</dbReference>
<dbReference type="EMBL" id="JARQWQ010000004">
    <property type="protein sequence ID" value="KAK2572207.1"/>
    <property type="molecule type" value="Genomic_DNA"/>
</dbReference>
<comment type="caution">
    <text evidence="2">The sequence shown here is derived from an EMBL/GenBank/DDBJ whole genome shotgun (WGS) entry which is preliminary data.</text>
</comment>
<accession>A0AAD9VFM2</accession>
<evidence type="ECO:0000313" key="2">
    <source>
        <dbReference type="EMBL" id="KAK2572207.1"/>
    </source>
</evidence>
<dbReference type="InterPro" id="IPR036291">
    <property type="entry name" value="NAD(P)-bd_dom_sf"/>
</dbReference>
<sequence length="629" mass="69760">MQFKAMDFGFIFSFPSLLLLLAIAILSIYLVARLLPKPKIDIKGKYVLITGCDTGFGRATAIELDRMGVHVLATCLTNEGEKSLKSVTSDKLKTFQMDVTNSKRIKDVYEEIKKETSLDGLWGVVNNAGILCLSPLEWMPLDDFKRTADVNIWGMIDVTKTFLPLLKRSKGRVVNLSSSAVSKYGVEAFSDALRREMHPWGVKVSMLEPGFFATNIAAPDFLESELRRGWNRLSEDLKDDYGEEYLEKAINIVRNLPCFSDISEVVNAIVDGLTSTSPSDRYVVGPDAKYGLIPLSILPAFVGDFMIPFVFKPPCPQAIALLSIYLVARLLPKPKIDIKGKYVLITGCDTGFGRATAIELDRMGAHVLATCLTNEGGKGLKSVTSDKLKTFQMDVTNSERIKDVYKEIKKETSLDGLWGVVNNAGILCLSPIEWIPLDDFKRTADVNIWGMIDVTKTFLPLLKRSKGRVVNLSSSAGRITGPFFGSYAVSKYGVEASSDVLRREMHPWGVKVSMLEPGGFATNIAAPDFLESELRRGWSQFSEDLKNDYGEEFLEKEINIVHNFRCVPDISEVVNAIVDGLTSTSPSERYVVGPDAKYCLIPLSILPAFVGDFMIRVLFKLPCPQGCRK</sequence>
<keyword evidence="1" id="KW-1133">Transmembrane helix</keyword>
<organism evidence="2 3">
    <name type="scientific">Acropora cervicornis</name>
    <name type="common">Staghorn coral</name>
    <dbReference type="NCBI Taxonomy" id="6130"/>
    <lineage>
        <taxon>Eukaryota</taxon>
        <taxon>Metazoa</taxon>
        <taxon>Cnidaria</taxon>
        <taxon>Anthozoa</taxon>
        <taxon>Hexacorallia</taxon>
        <taxon>Scleractinia</taxon>
        <taxon>Astrocoeniina</taxon>
        <taxon>Acroporidae</taxon>
        <taxon>Acropora</taxon>
    </lineage>
</organism>
<name>A0AAD9VFM2_ACRCE</name>
<feature type="transmembrane region" description="Helical" evidence="1">
    <location>
        <begin position="12"/>
        <end position="35"/>
    </location>
</feature>
<dbReference type="PANTHER" id="PTHR43313:SF50">
    <property type="entry name" value="GH26015P"/>
    <property type="match status" value="1"/>
</dbReference>
<reference evidence="2" key="1">
    <citation type="journal article" date="2023" name="G3 (Bethesda)">
        <title>Whole genome assembly and annotation of the endangered Caribbean coral Acropora cervicornis.</title>
        <authorList>
            <person name="Selwyn J.D."/>
            <person name="Vollmer S.V."/>
        </authorList>
    </citation>
    <scope>NUCLEOTIDE SEQUENCE</scope>
    <source>
        <strain evidence="2">K2</strain>
    </source>
</reference>
<proteinExistence type="predicted"/>
<keyword evidence="1" id="KW-0472">Membrane</keyword>
<reference evidence="2" key="2">
    <citation type="journal article" date="2023" name="Science">
        <title>Genomic signatures of disease resistance in endangered staghorn corals.</title>
        <authorList>
            <person name="Vollmer S.V."/>
            <person name="Selwyn J.D."/>
            <person name="Despard B.A."/>
            <person name="Roesel C.L."/>
        </authorList>
    </citation>
    <scope>NUCLEOTIDE SEQUENCE</scope>
    <source>
        <strain evidence="2">K2</strain>
    </source>
</reference>